<gene>
    <name evidence="1" type="ORF">SPELUC_LOCUS12946</name>
</gene>
<sequence>LNNNIENTNTDNIDDDIQNSYYIITESSSRSPLNEIFTNISENLPINLE</sequence>
<protein>
    <submittedName>
        <fullName evidence="1">15721_t:CDS:1</fullName>
    </submittedName>
</protein>
<feature type="non-terminal residue" evidence="1">
    <location>
        <position position="49"/>
    </location>
</feature>
<organism evidence="1 2">
    <name type="scientific">Cetraspora pellucida</name>
    <dbReference type="NCBI Taxonomy" id="1433469"/>
    <lineage>
        <taxon>Eukaryota</taxon>
        <taxon>Fungi</taxon>
        <taxon>Fungi incertae sedis</taxon>
        <taxon>Mucoromycota</taxon>
        <taxon>Glomeromycotina</taxon>
        <taxon>Glomeromycetes</taxon>
        <taxon>Diversisporales</taxon>
        <taxon>Gigasporaceae</taxon>
        <taxon>Cetraspora</taxon>
    </lineage>
</organism>
<evidence type="ECO:0000313" key="1">
    <source>
        <dbReference type="EMBL" id="CAG8728641.1"/>
    </source>
</evidence>
<name>A0ACA9PX17_9GLOM</name>
<comment type="caution">
    <text evidence="1">The sequence shown here is derived from an EMBL/GenBank/DDBJ whole genome shotgun (WGS) entry which is preliminary data.</text>
</comment>
<accession>A0ACA9PX17</accession>
<evidence type="ECO:0000313" key="2">
    <source>
        <dbReference type="Proteomes" id="UP000789366"/>
    </source>
</evidence>
<dbReference type="EMBL" id="CAJVPW010032360">
    <property type="protein sequence ID" value="CAG8728641.1"/>
    <property type="molecule type" value="Genomic_DNA"/>
</dbReference>
<reference evidence="1" key="1">
    <citation type="submission" date="2021-06" db="EMBL/GenBank/DDBJ databases">
        <authorList>
            <person name="Kallberg Y."/>
            <person name="Tangrot J."/>
            <person name="Rosling A."/>
        </authorList>
    </citation>
    <scope>NUCLEOTIDE SEQUENCE</scope>
    <source>
        <strain evidence="1">28 12/20/2015</strain>
    </source>
</reference>
<proteinExistence type="predicted"/>
<feature type="non-terminal residue" evidence="1">
    <location>
        <position position="1"/>
    </location>
</feature>
<dbReference type="Proteomes" id="UP000789366">
    <property type="component" value="Unassembled WGS sequence"/>
</dbReference>
<keyword evidence="2" id="KW-1185">Reference proteome</keyword>